<proteinExistence type="predicted"/>
<dbReference type="OrthoDB" id="6377941at2759"/>
<dbReference type="Proteomes" id="UP000324222">
    <property type="component" value="Unassembled WGS sequence"/>
</dbReference>
<dbReference type="PANTHER" id="PTHR38563">
    <property type="entry name" value="FL(2)D-ASSOCIATED COMPLEX COMPONENT"/>
    <property type="match status" value="1"/>
</dbReference>
<dbReference type="AlphaFoldDB" id="A0A5B7EAA6"/>
<gene>
    <name evidence="1" type="ORF">E2C01_023600</name>
</gene>
<dbReference type="GO" id="GO:0036396">
    <property type="term" value="C:RNA N6-methyladenosine methyltransferase complex"/>
    <property type="evidence" value="ECO:0007669"/>
    <property type="project" value="InterPro"/>
</dbReference>
<keyword evidence="2" id="KW-1185">Reference proteome</keyword>
<name>A0A5B7EAA6_PORTR</name>
<sequence>MAKCFKAVPELVEEDEETHLEEISDDELEEDRQAKFNVAGALDINWAVLVRDTNKPSTNEVAAGTALKRFKAPHLLARLGVSTRLNKRFLCTSTETEKVEVSAVIECSGVARLLKARSQERQRILDGIGPNRKALCARQDIELRRQLCNLPRQDLVGESPLLDRDLFRQSLALLKSC</sequence>
<accession>A0A5B7EAA6</accession>
<dbReference type="GO" id="GO:0016556">
    <property type="term" value="P:mRNA modification"/>
    <property type="evidence" value="ECO:0007669"/>
    <property type="project" value="InterPro"/>
</dbReference>
<organism evidence="1 2">
    <name type="scientific">Portunus trituberculatus</name>
    <name type="common">Swimming crab</name>
    <name type="synonym">Neptunus trituberculatus</name>
    <dbReference type="NCBI Taxonomy" id="210409"/>
    <lineage>
        <taxon>Eukaryota</taxon>
        <taxon>Metazoa</taxon>
        <taxon>Ecdysozoa</taxon>
        <taxon>Arthropoda</taxon>
        <taxon>Crustacea</taxon>
        <taxon>Multicrustacea</taxon>
        <taxon>Malacostraca</taxon>
        <taxon>Eumalacostraca</taxon>
        <taxon>Eucarida</taxon>
        <taxon>Decapoda</taxon>
        <taxon>Pleocyemata</taxon>
        <taxon>Brachyura</taxon>
        <taxon>Eubrachyura</taxon>
        <taxon>Portunoidea</taxon>
        <taxon>Portunidae</taxon>
        <taxon>Portuninae</taxon>
        <taxon>Portunus</taxon>
    </lineage>
</organism>
<dbReference type="InterPro" id="IPR040427">
    <property type="entry name" value="Flacc"/>
</dbReference>
<protein>
    <submittedName>
        <fullName evidence="1">Uncharacterized protein</fullName>
    </submittedName>
</protein>
<comment type="caution">
    <text evidence="1">The sequence shown here is derived from an EMBL/GenBank/DDBJ whole genome shotgun (WGS) entry which is preliminary data.</text>
</comment>
<evidence type="ECO:0000313" key="2">
    <source>
        <dbReference type="Proteomes" id="UP000324222"/>
    </source>
</evidence>
<evidence type="ECO:0000313" key="1">
    <source>
        <dbReference type="EMBL" id="MPC30339.1"/>
    </source>
</evidence>
<reference evidence="1 2" key="1">
    <citation type="submission" date="2019-05" db="EMBL/GenBank/DDBJ databases">
        <title>Another draft genome of Portunus trituberculatus and its Hox gene families provides insights of decapod evolution.</title>
        <authorList>
            <person name="Jeong J.-H."/>
            <person name="Song I."/>
            <person name="Kim S."/>
            <person name="Choi T."/>
            <person name="Kim D."/>
            <person name="Ryu S."/>
            <person name="Kim W."/>
        </authorList>
    </citation>
    <scope>NUCLEOTIDE SEQUENCE [LARGE SCALE GENOMIC DNA]</scope>
    <source>
        <tissue evidence="1">Muscle</tissue>
    </source>
</reference>
<dbReference type="PANTHER" id="PTHR38563:SF1">
    <property type="entry name" value="FL(2)D-ASSOCIATED COMPLEX COMPONENT"/>
    <property type="match status" value="1"/>
</dbReference>
<dbReference type="EMBL" id="VSRR010002234">
    <property type="protein sequence ID" value="MPC30339.1"/>
    <property type="molecule type" value="Genomic_DNA"/>
</dbReference>